<evidence type="ECO:0000313" key="3">
    <source>
        <dbReference type="Proteomes" id="UP001558652"/>
    </source>
</evidence>
<feature type="compositionally biased region" description="Polar residues" evidence="1">
    <location>
        <begin position="95"/>
        <end position="105"/>
    </location>
</feature>
<dbReference type="Proteomes" id="UP001558652">
    <property type="component" value="Unassembled WGS sequence"/>
</dbReference>
<evidence type="ECO:0000256" key="1">
    <source>
        <dbReference type="SAM" id="MobiDB-lite"/>
    </source>
</evidence>
<feature type="region of interest" description="Disordered" evidence="1">
    <location>
        <begin position="95"/>
        <end position="117"/>
    </location>
</feature>
<evidence type="ECO:0008006" key="4">
    <source>
        <dbReference type="Google" id="ProtNLM"/>
    </source>
</evidence>
<organism evidence="2 3">
    <name type="scientific">Ranatra chinensis</name>
    <dbReference type="NCBI Taxonomy" id="642074"/>
    <lineage>
        <taxon>Eukaryota</taxon>
        <taxon>Metazoa</taxon>
        <taxon>Ecdysozoa</taxon>
        <taxon>Arthropoda</taxon>
        <taxon>Hexapoda</taxon>
        <taxon>Insecta</taxon>
        <taxon>Pterygota</taxon>
        <taxon>Neoptera</taxon>
        <taxon>Paraneoptera</taxon>
        <taxon>Hemiptera</taxon>
        <taxon>Heteroptera</taxon>
        <taxon>Panheteroptera</taxon>
        <taxon>Nepomorpha</taxon>
        <taxon>Nepidae</taxon>
        <taxon>Ranatrinae</taxon>
        <taxon>Ranatra</taxon>
    </lineage>
</organism>
<name>A0ABD0Y6C7_9HEMI</name>
<evidence type="ECO:0000313" key="2">
    <source>
        <dbReference type="EMBL" id="KAL1122751.1"/>
    </source>
</evidence>
<sequence>LDWKSKLSTANKLTISKITFTQTWTYGIELLGQVRNGNTGVIQSFQSKVLRTVLNAPWYVSNRTIHHDLNILTVHKTIQSRFKSFHSKLENHPNQLANALSPSTHPLNPPRRLKRRWPRDLRSNTSAIVDQNRSGSITNGWLLPSSHSCPC</sequence>
<feature type="non-terminal residue" evidence="2">
    <location>
        <position position="1"/>
    </location>
</feature>
<reference evidence="2 3" key="1">
    <citation type="submission" date="2024-07" db="EMBL/GenBank/DDBJ databases">
        <title>Chromosome-level genome assembly of the water stick insect Ranatra chinensis (Heteroptera: Nepidae).</title>
        <authorList>
            <person name="Liu X."/>
        </authorList>
    </citation>
    <scope>NUCLEOTIDE SEQUENCE [LARGE SCALE GENOMIC DNA]</scope>
    <source>
        <strain evidence="2">Cailab_2021Rc</strain>
        <tissue evidence="2">Muscle</tissue>
    </source>
</reference>
<comment type="caution">
    <text evidence="2">The sequence shown here is derived from an EMBL/GenBank/DDBJ whole genome shotgun (WGS) entry which is preliminary data.</text>
</comment>
<keyword evidence="3" id="KW-1185">Reference proteome</keyword>
<gene>
    <name evidence="2" type="ORF">AAG570_003078</name>
</gene>
<proteinExistence type="predicted"/>
<dbReference type="AlphaFoldDB" id="A0ABD0Y6C7"/>
<accession>A0ABD0Y6C7</accession>
<protein>
    <recommendedName>
        <fullName evidence="4">Reverse transcriptase</fullName>
    </recommendedName>
</protein>
<dbReference type="EMBL" id="JBFDAA010000013">
    <property type="protein sequence ID" value="KAL1122751.1"/>
    <property type="molecule type" value="Genomic_DNA"/>
</dbReference>